<protein>
    <submittedName>
        <fullName evidence="6">SAM dependent carboxyl methyltransferase</fullName>
    </submittedName>
</protein>
<evidence type="ECO:0000256" key="2">
    <source>
        <dbReference type="ARBA" id="ARBA00022679"/>
    </source>
</evidence>
<accession>A0A1R3ILR5</accession>
<evidence type="ECO:0000256" key="1">
    <source>
        <dbReference type="ARBA" id="ARBA00022603"/>
    </source>
</evidence>
<dbReference type="AlphaFoldDB" id="A0A1R3ILR5"/>
<evidence type="ECO:0000313" key="7">
    <source>
        <dbReference type="Proteomes" id="UP000187203"/>
    </source>
</evidence>
<dbReference type="EMBL" id="AWUE01017971">
    <property type="protein sequence ID" value="OMO83515.1"/>
    <property type="molecule type" value="Genomic_DNA"/>
</dbReference>
<keyword evidence="1 6" id="KW-0489">Methyltransferase</keyword>
<feature type="region of interest" description="Disordered" evidence="5">
    <location>
        <begin position="1"/>
        <end position="20"/>
    </location>
</feature>
<dbReference type="SUPFAM" id="SSF53335">
    <property type="entry name" value="S-adenosyl-L-methionine-dependent methyltransferases"/>
    <property type="match status" value="1"/>
</dbReference>
<evidence type="ECO:0000256" key="3">
    <source>
        <dbReference type="ARBA" id="ARBA00022723"/>
    </source>
</evidence>
<dbReference type="InterPro" id="IPR042086">
    <property type="entry name" value="MeTrfase_capping"/>
</dbReference>
<keyword evidence="7" id="KW-1185">Reference proteome</keyword>
<sequence>MEQSLSMEGGSEEQSHANYSKIQVPPELIDKANPLINKGRIFISKTSPTTVIDSYLTQFRKDFSSFLKLRSIELAQEGRMVLTLRGRRTADPTDESCVLWDYLGQAFQELVTEGLVEEERLDTYNIPYYQPCPEEIETEIEKEGSFILDRLDVLPLPWDCVNGGINHDRAATAKQMAKAIGAVHESLIQSHFGAHIMDRLFDRLTEIMALAADTNEVELVNLVISLIRKG</sequence>
<dbReference type="PANTHER" id="PTHR31009">
    <property type="entry name" value="S-ADENOSYL-L-METHIONINE:CARBOXYL METHYLTRANSFERASE FAMILY PROTEIN"/>
    <property type="match status" value="1"/>
</dbReference>
<evidence type="ECO:0000256" key="4">
    <source>
        <dbReference type="ARBA" id="ARBA00022842"/>
    </source>
</evidence>
<dbReference type="InterPro" id="IPR005299">
    <property type="entry name" value="MeTrfase_7"/>
</dbReference>
<dbReference type="Pfam" id="PF03492">
    <property type="entry name" value="Methyltransf_7"/>
    <property type="match status" value="1"/>
</dbReference>
<keyword evidence="2" id="KW-0808">Transferase</keyword>
<dbReference type="GO" id="GO:0032259">
    <property type="term" value="P:methylation"/>
    <property type="evidence" value="ECO:0007669"/>
    <property type="project" value="UniProtKB-KW"/>
</dbReference>
<dbReference type="InterPro" id="IPR029063">
    <property type="entry name" value="SAM-dependent_MTases_sf"/>
</dbReference>
<name>A0A1R3ILR5_9ROSI</name>
<dbReference type="GO" id="GO:0008168">
    <property type="term" value="F:methyltransferase activity"/>
    <property type="evidence" value="ECO:0007669"/>
    <property type="project" value="UniProtKB-KW"/>
</dbReference>
<reference evidence="7" key="1">
    <citation type="submission" date="2013-09" db="EMBL/GenBank/DDBJ databases">
        <title>Corchorus olitorius genome sequencing.</title>
        <authorList>
            <person name="Alam M."/>
            <person name="Haque M.S."/>
            <person name="Islam M.S."/>
            <person name="Emdad E.M."/>
            <person name="Islam M.M."/>
            <person name="Ahmed B."/>
            <person name="Halim A."/>
            <person name="Hossen Q.M.M."/>
            <person name="Hossain M.Z."/>
            <person name="Ahmed R."/>
            <person name="Khan M.M."/>
            <person name="Islam R."/>
            <person name="Rashid M.M."/>
            <person name="Khan S.A."/>
            <person name="Rahman M.S."/>
            <person name="Alam M."/>
            <person name="Yahiya A.S."/>
            <person name="Khan M.S."/>
            <person name="Azam M.S."/>
            <person name="Haque T."/>
            <person name="Lashkar M.Z.H."/>
            <person name="Akhand A.I."/>
            <person name="Morshed G."/>
            <person name="Roy S."/>
            <person name="Uddin K.S."/>
            <person name="Rabeya T."/>
            <person name="Hossain A.S."/>
            <person name="Chowdhury A."/>
            <person name="Snigdha A.R."/>
            <person name="Mortoza M.S."/>
            <person name="Matin S.A."/>
            <person name="Hoque S.M.E."/>
            <person name="Islam M.K."/>
            <person name="Roy D.K."/>
            <person name="Haider R."/>
            <person name="Moosa M.M."/>
            <person name="Elias S.M."/>
            <person name="Hasan A.M."/>
            <person name="Jahan S."/>
            <person name="Shafiuddin M."/>
            <person name="Mahmood N."/>
            <person name="Shommy N.S."/>
        </authorList>
    </citation>
    <scope>NUCLEOTIDE SEQUENCE [LARGE SCALE GENOMIC DNA]</scope>
    <source>
        <strain evidence="7">cv. O-4</strain>
    </source>
</reference>
<dbReference type="OrthoDB" id="1523883at2759"/>
<dbReference type="Gene3D" id="3.40.50.150">
    <property type="entry name" value="Vaccinia Virus protein VP39"/>
    <property type="match status" value="1"/>
</dbReference>
<gene>
    <name evidence="6" type="ORF">COLO4_22461</name>
</gene>
<keyword evidence="4" id="KW-0460">Magnesium</keyword>
<comment type="caution">
    <text evidence="6">The sequence shown here is derived from an EMBL/GenBank/DDBJ whole genome shotgun (WGS) entry which is preliminary data.</text>
</comment>
<proteinExistence type="predicted"/>
<dbReference type="GO" id="GO:0046872">
    <property type="term" value="F:metal ion binding"/>
    <property type="evidence" value="ECO:0007669"/>
    <property type="project" value="UniProtKB-KW"/>
</dbReference>
<dbReference type="Proteomes" id="UP000187203">
    <property type="component" value="Unassembled WGS sequence"/>
</dbReference>
<dbReference type="STRING" id="93759.A0A1R3ILR5"/>
<organism evidence="6 7">
    <name type="scientific">Corchorus olitorius</name>
    <dbReference type="NCBI Taxonomy" id="93759"/>
    <lineage>
        <taxon>Eukaryota</taxon>
        <taxon>Viridiplantae</taxon>
        <taxon>Streptophyta</taxon>
        <taxon>Embryophyta</taxon>
        <taxon>Tracheophyta</taxon>
        <taxon>Spermatophyta</taxon>
        <taxon>Magnoliopsida</taxon>
        <taxon>eudicotyledons</taxon>
        <taxon>Gunneridae</taxon>
        <taxon>Pentapetalae</taxon>
        <taxon>rosids</taxon>
        <taxon>malvids</taxon>
        <taxon>Malvales</taxon>
        <taxon>Malvaceae</taxon>
        <taxon>Grewioideae</taxon>
        <taxon>Apeibeae</taxon>
        <taxon>Corchorus</taxon>
    </lineage>
</organism>
<evidence type="ECO:0000313" key="6">
    <source>
        <dbReference type="EMBL" id="OMO83515.1"/>
    </source>
</evidence>
<dbReference type="Gene3D" id="1.10.1200.270">
    <property type="entry name" value="Methyltransferase, alpha-helical capping domain"/>
    <property type="match status" value="1"/>
</dbReference>
<evidence type="ECO:0000256" key="5">
    <source>
        <dbReference type="SAM" id="MobiDB-lite"/>
    </source>
</evidence>
<keyword evidence="3" id="KW-0479">Metal-binding</keyword>